<dbReference type="AlphaFoldDB" id="A0A372LE05"/>
<proteinExistence type="predicted"/>
<gene>
    <name evidence="2" type="ORF">D0466_10845</name>
</gene>
<keyword evidence="3" id="KW-1185">Reference proteome</keyword>
<dbReference type="OrthoDB" id="2990527at2"/>
<dbReference type="EMBL" id="QVTD01000005">
    <property type="protein sequence ID" value="RFU63938.1"/>
    <property type="molecule type" value="Genomic_DNA"/>
</dbReference>
<sequence>MTTTLTEIQHQLLQQYTGLLETIEEAFDYVSKSFENYELTEGDRILGDIFSAFGQLASTNVQVANLYFENRSIQEKVYEFESVIKILNPAEINLTDPVLKQQIINDKLSPAFTAWSRNIQNVLKPYIES</sequence>
<dbReference type="Proteomes" id="UP000262939">
    <property type="component" value="Unassembled WGS sequence"/>
</dbReference>
<dbReference type="RefSeq" id="WP_117322574.1">
    <property type="nucleotide sequence ID" value="NZ_QVTD01000005.1"/>
</dbReference>
<name>A0A372LE05_9BACI</name>
<protein>
    <recommendedName>
        <fullName evidence="1">DUF8042 domain-containing protein</fullName>
    </recommendedName>
</protein>
<evidence type="ECO:0000313" key="3">
    <source>
        <dbReference type="Proteomes" id="UP000262939"/>
    </source>
</evidence>
<comment type="caution">
    <text evidence="2">The sequence shown here is derived from an EMBL/GenBank/DDBJ whole genome shotgun (WGS) entry which is preliminary data.</text>
</comment>
<dbReference type="Pfam" id="PF26154">
    <property type="entry name" value="DUF8042"/>
    <property type="match status" value="1"/>
</dbReference>
<evidence type="ECO:0000313" key="2">
    <source>
        <dbReference type="EMBL" id="RFU63938.1"/>
    </source>
</evidence>
<organism evidence="2 3">
    <name type="scientific">Peribacillus glennii</name>
    <dbReference type="NCBI Taxonomy" id="2303991"/>
    <lineage>
        <taxon>Bacteria</taxon>
        <taxon>Bacillati</taxon>
        <taxon>Bacillota</taxon>
        <taxon>Bacilli</taxon>
        <taxon>Bacillales</taxon>
        <taxon>Bacillaceae</taxon>
        <taxon>Peribacillus</taxon>
    </lineage>
</organism>
<accession>A0A372LE05</accession>
<reference evidence="2 3" key="1">
    <citation type="submission" date="2018-08" db="EMBL/GenBank/DDBJ databases">
        <title>Bacillus chawlae sp. nov., Bacillus glennii sp. nov., and Bacillus saganii sp. nov. Isolated from the Vehicle Assembly Building at Kennedy Space Center where the Viking Spacecraft were Assembled.</title>
        <authorList>
            <person name="Seuylemezian A."/>
            <person name="Vaishampayan P."/>
        </authorList>
    </citation>
    <scope>NUCLEOTIDE SEQUENCE [LARGE SCALE GENOMIC DNA]</scope>
    <source>
        <strain evidence="2 3">V44-8</strain>
    </source>
</reference>
<evidence type="ECO:0000259" key="1">
    <source>
        <dbReference type="Pfam" id="PF26154"/>
    </source>
</evidence>
<dbReference type="InterPro" id="IPR058355">
    <property type="entry name" value="DUF8042"/>
</dbReference>
<feature type="domain" description="DUF8042" evidence="1">
    <location>
        <begin position="6"/>
        <end position="125"/>
    </location>
</feature>